<dbReference type="AlphaFoldDB" id="E2B6L8"/>
<name>E2B6L8_HARSA</name>
<dbReference type="InParanoid" id="E2B6L8"/>
<accession>E2B6L8</accession>
<sequence>YPSYKNLSVAKKECYPELIEITEKGASVILQSLIKHTIKRLIK</sequence>
<reference evidence="1 2" key="1">
    <citation type="journal article" date="2010" name="Science">
        <title>Genomic comparison of the ants Camponotus floridanus and Harpegnathos saltator.</title>
        <authorList>
            <person name="Bonasio R."/>
            <person name="Zhang G."/>
            <person name="Ye C."/>
            <person name="Mutti N.S."/>
            <person name="Fang X."/>
            <person name="Qin N."/>
            <person name="Donahue G."/>
            <person name="Yang P."/>
            <person name="Li Q."/>
            <person name="Li C."/>
            <person name="Zhang P."/>
            <person name="Huang Z."/>
            <person name="Berger S.L."/>
            <person name="Reinberg D."/>
            <person name="Wang J."/>
            <person name="Liebig J."/>
        </authorList>
    </citation>
    <scope>NUCLEOTIDE SEQUENCE [LARGE SCALE GENOMIC DNA]</scope>
    <source>
        <strain evidence="1 2">R22 G/1</strain>
    </source>
</reference>
<dbReference type="Proteomes" id="UP000008237">
    <property type="component" value="Unassembled WGS sequence"/>
</dbReference>
<feature type="non-terminal residue" evidence="1">
    <location>
        <position position="1"/>
    </location>
</feature>
<keyword evidence="2" id="KW-1185">Reference proteome</keyword>
<dbReference type="EMBL" id="GL445995">
    <property type="protein sequence ID" value="EFN88661.1"/>
    <property type="molecule type" value="Genomic_DNA"/>
</dbReference>
<proteinExistence type="predicted"/>
<evidence type="ECO:0000313" key="2">
    <source>
        <dbReference type="Proteomes" id="UP000008237"/>
    </source>
</evidence>
<organism evidence="2">
    <name type="scientific">Harpegnathos saltator</name>
    <name type="common">Jerdon's jumping ant</name>
    <dbReference type="NCBI Taxonomy" id="610380"/>
    <lineage>
        <taxon>Eukaryota</taxon>
        <taxon>Metazoa</taxon>
        <taxon>Ecdysozoa</taxon>
        <taxon>Arthropoda</taxon>
        <taxon>Hexapoda</taxon>
        <taxon>Insecta</taxon>
        <taxon>Pterygota</taxon>
        <taxon>Neoptera</taxon>
        <taxon>Endopterygota</taxon>
        <taxon>Hymenoptera</taxon>
        <taxon>Apocrita</taxon>
        <taxon>Aculeata</taxon>
        <taxon>Formicoidea</taxon>
        <taxon>Formicidae</taxon>
        <taxon>Ponerinae</taxon>
        <taxon>Ponerini</taxon>
        <taxon>Harpegnathos</taxon>
    </lineage>
</organism>
<gene>
    <name evidence="1" type="ORF">EAI_08005</name>
</gene>
<feature type="non-terminal residue" evidence="1">
    <location>
        <position position="43"/>
    </location>
</feature>
<protein>
    <submittedName>
        <fullName evidence="1">Uncharacterized protein</fullName>
    </submittedName>
</protein>
<evidence type="ECO:0000313" key="1">
    <source>
        <dbReference type="EMBL" id="EFN88661.1"/>
    </source>
</evidence>